<feature type="transmembrane region" description="Helical" evidence="7">
    <location>
        <begin position="40"/>
        <end position="58"/>
    </location>
</feature>
<reference evidence="8" key="1">
    <citation type="journal article" date="2014" name="DNA Res.">
        <title>A complete view of the genetic diversity of the Escherichia coli O-antigen biosynthesis gene cluster.</title>
        <authorList>
            <person name="Iguchi A."/>
            <person name="Iyoda S."/>
            <person name="Kikuchi T."/>
            <person name="Ogura Y."/>
            <person name="Katsura K."/>
            <person name="Ohnishi M."/>
            <person name="Hayashi T."/>
            <person name="Thomson N.R."/>
        </authorList>
    </citation>
    <scope>NUCLEOTIDE SEQUENCE</scope>
    <source>
        <strain evidence="8">E5d</strain>
    </source>
</reference>
<feature type="transmembrane region" description="Helical" evidence="7">
    <location>
        <begin position="104"/>
        <end position="123"/>
    </location>
</feature>
<dbReference type="EMBL" id="AB812031">
    <property type="protein sequence ID" value="BAQ01216.1"/>
    <property type="molecule type" value="Genomic_DNA"/>
</dbReference>
<evidence type="ECO:0000256" key="2">
    <source>
        <dbReference type="ARBA" id="ARBA00022475"/>
    </source>
</evidence>
<dbReference type="AlphaFoldDB" id="A0A0A8J4P0"/>
<organism evidence="8">
    <name type="scientific">Escherichia coli</name>
    <dbReference type="NCBI Taxonomy" id="562"/>
    <lineage>
        <taxon>Bacteria</taxon>
        <taxon>Pseudomonadati</taxon>
        <taxon>Pseudomonadota</taxon>
        <taxon>Gammaproteobacteria</taxon>
        <taxon>Enterobacterales</taxon>
        <taxon>Enterobacteriaceae</taxon>
        <taxon>Escherichia</taxon>
    </lineage>
</organism>
<comment type="subcellular location">
    <subcellularLocation>
        <location evidence="1">Cell membrane</location>
        <topology evidence="1">Multi-pass membrane protein</topology>
    </subcellularLocation>
</comment>
<feature type="transmembrane region" description="Helical" evidence="7">
    <location>
        <begin position="15"/>
        <end position="34"/>
    </location>
</feature>
<evidence type="ECO:0000256" key="6">
    <source>
        <dbReference type="ARBA" id="ARBA00049738"/>
    </source>
</evidence>
<accession>A0A0A8J4P0</accession>
<evidence type="ECO:0000256" key="5">
    <source>
        <dbReference type="ARBA" id="ARBA00023136"/>
    </source>
</evidence>
<feature type="transmembrane region" description="Helical" evidence="7">
    <location>
        <begin position="158"/>
        <end position="183"/>
    </location>
</feature>
<keyword evidence="5 7" id="KW-0472">Membrane</keyword>
<feature type="transmembrane region" description="Helical" evidence="7">
    <location>
        <begin position="349"/>
        <end position="366"/>
    </location>
</feature>
<evidence type="ECO:0000313" key="8">
    <source>
        <dbReference type="EMBL" id="BAQ01216.1"/>
    </source>
</evidence>
<dbReference type="PANTHER" id="PTHR30250:SF11">
    <property type="entry name" value="O-ANTIGEN TRANSPORTER-RELATED"/>
    <property type="match status" value="1"/>
</dbReference>
<keyword evidence="2" id="KW-1003">Cell membrane</keyword>
<feature type="transmembrane region" description="Helical" evidence="7">
    <location>
        <begin position="372"/>
        <end position="389"/>
    </location>
</feature>
<keyword evidence="4 7" id="KW-1133">Transmembrane helix</keyword>
<feature type="transmembrane region" description="Helical" evidence="7">
    <location>
        <begin position="312"/>
        <end position="337"/>
    </location>
</feature>
<feature type="transmembrane region" description="Helical" evidence="7">
    <location>
        <begin position="78"/>
        <end position="98"/>
    </location>
</feature>
<proteinExistence type="predicted"/>
<sequence>MNHFKNTILFSIERLLRTGLGFVVSIMITKAYGVEVYGEYAYYFAIINILGVALSLGLDDYFVKCAAESHKVPIKLLYIRIALNSLSFIFCGFVLYWKKAGVEFWLLSLLSLTYIWNCFYLLLIVLDRPNKHKSILTLITINLLFLILKFLLINYGFIVFIVITLIETLTVTVFLYISIRCVFHIEDINLYRIKGVFKISIPVGISSLSIMLFYRLDQMIVEHYMGVKALGIYALSASMILAAGYLQSAYVTGMYSSIGAAKNNTNQRDMHKVLLKAYRGAICIGIIVYIGYITVGRIIIKHIFNEISFDLISLLDIGMISILFSGLAAINSQYLFVQGYANKRLLRTLICLLFNISWNIILIPKFGIMSAVWGYLITQIIMGVLFNVFDKVTRQLFILQFKSLFIYRVNKT</sequence>
<name>A0A0A8J4P0_ECOLX</name>
<protein>
    <recommendedName>
        <fullName evidence="6">Putative O-antigen transporter</fullName>
    </recommendedName>
</protein>
<feature type="transmembrane region" description="Helical" evidence="7">
    <location>
        <begin position="195"/>
        <end position="214"/>
    </location>
</feature>
<dbReference type="Pfam" id="PF13440">
    <property type="entry name" value="Polysacc_synt_3"/>
    <property type="match status" value="1"/>
</dbReference>
<evidence type="ECO:0000256" key="4">
    <source>
        <dbReference type="ARBA" id="ARBA00022989"/>
    </source>
</evidence>
<evidence type="ECO:0000256" key="1">
    <source>
        <dbReference type="ARBA" id="ARBA00004651"/>
    </source>
</evidence>
<dbReference type="PANTHER" id="PTHR30250">
    <property type="entry name" value="PST FAMILY PREDICTED COLANIC ACID TRANSPORTER"/>
    <property type="match status" value="1"/>
</dbReference>
<dbReference type="GO" id="GO:0005886">
    <property type="term" value="C:plasma membrane"/>
    <property type="evidence" value="ECO:0007669"/>
    <property type="project" value="UniProtKB-SubCell"/>
</dbReference>
<evidence type="ECO:0000256" key="3">
    <source>
        <dbReference type="ARBA" id="ARBA00022692"/>
    </source>
</evidence>
<dbReference type="RefSeq" id="WP_021533037.1">
    <property type="nucleotide sequence ID" value="NZ_AP028094.1"/>
</dbReference>
<gene>
    <name evidence="8" type="primary">wzx</name>
</gene>
<evidence type="ECO:0000256" key="7">
    <source>
        <dbReference type="SAM" id="Phobius"/>
    </source>
</evidence>
<keyword evidence="3 7" id="KW-0812">Transmembrane</keyword>
<feature type="transmembrane region" description="Helical" evidence="7">
    <location>
        <begin position="226"/>
        <end position="246"/>
    </location>
</feature>
<dbReference type="InterPro" id="IPR050833">
    <property type="entry name" value="Poly_Biosynth_Transport"/>
</dbReference>
<feature type="transmembrane region" description="Helical" evidence="7">
    <location>
        <begin position="277"/>
        <end position="300"/>
    </location>
</feature>